<feature type="compositionally biased region" description="Low complexity" evidence="1">
    <location>
        <begin position="106"/>
        <end position="121"/>
    </location>
</feature>
<comment type="caution">
    <text evidence="3">The sequence shown here is derived from an EMBL/GenBank/DDBJ whole genome shotgun (WGS) entry which is preliminary data.</text>
</comment>
<evidence type="ECO:0000256" key="2">
    <source>
        <dbReference type="SAM" id="Phobius"/>
    </source>
</evidence>
<organism evidence="3 4">
    <name type="scientific">Humicola insolens</name>
    <name type="common">Soft-rot fungus</name>
    <dbReference type="NCBI Taxonomy" id="85995"/>
    <lineage>
        <taxon>Eukaryota</taxon>
        <taxon>Fungi</taxon>
        <taxon>Dikarya</taxon>
        <taxon>Ascomycota</taxon>
        <taxon>Pezizomycotina</taxon>
        <taxon>Sordariomycetes</taxon>
        <taxon>Sordariomycetidae</taxon>
        <taxon>Sordariales</taxon>
        <taxon>Chaetomiaceae</taxon>
        <taxon>Mycothermus</taxon>
    </lineage>
</organism>
<sequence>MDSYLSGQKPVSLPYPPDRPGQDPYGPSYDDNKPATLSNPKTISVKRSVALGVGSLVAFLVLAVIGLSTGLGISQRDLRNSNNELTKVQAVLATATIVPFAASDIPTPTTSTSSSSSPTPTVKSDVQCPKVNGTIYTSSTSGQRFRRLCGIDYGPGEAVDIGNVPTRNLDACADACASRANCTGAGWGVIEGDKGPLHSCWMKTNLTEPHEAPEVWGFALLVVDEDEEDEEGKGEVNNTTMTVGADDKAML</sequence>
<feature type="region of interest" description="Disordered" evidence="1">
    <location>
        <begin position="1"/>
        <end position="39"/>
    </location>
</feature>
<evidence type="ECO:0008006" key="5">
    <source>
        <dbReference type="Google" id="ProtNLM"/>
    </source>
</evidence>
<reference evidence="3 4" key="1">
    <citation type="journal article" date="2024" name="Commun. Biol.">
        <title>Comparative genomic analysis of thermophilic fungi reveals convergent evolutionary adaptations and gene losses.</title>
        <authorList>
            <person name="Steindorff A.S."/>
            <person name="Aguilar-Pontes M.V."/>
            <person name="Robinson A.J."/>
            <person name="Andreopoulos B."/>
            <person name="LaButti K."/>
            <person name="Kuo A."/>
            <person name="Mondo S."/>
            <person name="Riley R."/>
            <person name="Otillar R."/>
            <person name="Haridas S."/>
            <person name="Lipzen A."/>
            <person name="Grimwood J."/>
            <person name="Schmutz J."/>
            <person name="Clum A."/>
            <person name="Reid I.D."/>
            <person name="Moisan M.C."/>
            <person name="Butler G."/>
            <person name="Nguyen T.T.M."/>
            <person name="Dewar K."/>
            <person name="Conant G."/>
            <person name="Drula E."/>
            <person name="Henrissat B."/>
            <person name="Hansel C."/>
            <person name="Singer S."/>
            <person name="Hutchinson M.I."/>
            <person name="de Vries R.P."/>
            <person name="Natvig D.O."/>
            <person name="Powell A.J."/>
            <person name="Tsang A."/>
            <person name="Grigoriev I.V."/>
        </authorList>
    </citation>
    <scope>NUCLEOTIDE SEQUENCE [LARGE SCALE GENOMIC DNA]</scope>
    <source>
        <strain evidence="3 4">CBS 620.91</strain>
    </source>
</reference>
<keyword evidence="2" id="KW-0472">Membrane</keyword>
<dbReference type="Proteomes" id="UP001583172">
    <property type="component" value="Unassembled WGS sequence"/>
</dbReference>
<feature type="transmembrane region" description="Helical" evidence="2">
    <location>
        <begin position="49"/>
        <end position="73"/>
    </location>
</feature>
<feature type="region of interest" description="Disordered" evidence="1">
    <location>
        <begin position="104"/>
        <end position="124"/>
    </location>
</feature>
<proteinExistence type="predicted"/>
<keyword evidence="2" id="KW-1133">Transmembrane helix</keyword>
<dbReference type="EMBL" id="JAZGSY010000064">
    <property type="protein sequence ID" value="KAL1841767.1"/>
    <property type="molecule type" value="Genomic_DNA"/>
</dbReference>
<accession>A0ABR3VIW0</accession>
<keyword evidence="2" id="KW-0812">Transmembrane</keyword>
<name>A0ABR3VIW0_HUMIN</name>
<keyword evidence="4" id="KW-1185">Reference proteome</keyword>
<gene>
    <name evidence="3" type="ORF">VTJ49DRAFT_6605</name>
</gene>
<evidence type="ECO:0000256" key="1">
    <source>
        <dbReference type="SAM" id="MobiDB-lite"/>
    </source>
</evidence>
<evidence type="ECO:0000313" key="4">
    <source>
        <dbReference type="Proteomes" id="UP001583172"/>
    </source>
</evidence>
<feature type="region of interest" description="Disordered" evidence="1">
    <location>
        <begin position="227"/>
        <end position="251"/>
    </location>
</feature>
<evidence type="ECO:0000313" key="3">
    <source>
        <dbReference type="EMBL" id="KAL1841767.1"/>
    </source>
</evidence>
<protein>
    <recommendedName>
        <fullName evidence="5">Apple domain-containing protein</fullName>
    </recommendedName>
</protein>